<dbReference type="EMBL" id="KN834260">
    <property type="protein sequence ID" value="KIK11271.1"/>
    <property type="molecule type" value="Genomic_DNA"/>
</dbReference>
<dbReference type="OrthoDB" id="2565191at2759"/>
<keyword evidence="3" id="KW-1185">Reference proteome</keyword>
<proteinExistence type="predicted"/>
<accession>A0A0C9Y272</accession>
<reference evidence="2 3" key="1">
    <citation type="submission" date="2014-04" db="EMBL/GenBank/DDBJ databases">
        <authorList>
            <consortium name="DOE Joint Genome Institute"/>
            <person name="Kuo A."/>
            <person name="Kohler A."/>
            <person name="Costa M.D."/>
            <person name="Nagy L.G."/>
            <person name="Floudas D."/>
            <person name="Copeland A."/>
            <person name="Barry K.W."/>
            <person name="Cichocki N."/>
            <person name="Veneault-Fourrey C."/>
            <person name="LaButti K."/>
            <person name="Lindquist E.A."/>
            <person name="Lipzen A."/>
            <person name="Lundell T."/>
            <person name="Morin E."/>
            <person name="Murat C."/>
            <person name="Sun H."/>
            <person name="Tunlid A."/>
            <person name="Henrissat B."/>
            <person name="Grigoriev I.V."/>
            <person name="Hibbett D.S."/>
            <person name="Martin F."/>
            <person name="Nordberg H.P."/>
            <person name="Cantor M.N."/>
            <person name="Hua S.X."/>
        </authorList>
    </citation>
    <scope>NUCLEOTIDE SEQUENCE [LARGE SCALE GENOMIC DNA]</scope>
    <source>
        <strain evidence="2 3">441</strain>
    </source>
</reference>
<dbReference type="STRING" id="765257.A0A0C9Y272"/>
<protein>
    <submittedName>
        <fullName evidence="2">Unplaced genomic scaffold scaffold_576, whole genome shotgun sequence</fullName>
    </submittedName>
</protein>
<evidence type="ECO:0000313" key="2">
    <source>
        <dbReference type="EMBL" id="KIK11271.1"/>
    </source>
</evidence>
<feature type="compositionally biased region" description="Basic and acidic residues" evidence="1">
    <location>
        <begin position="19"/>
        <end position="50"/>
    </location>
</feature>
<sequence>ADDGDGTMLVRRRYRRAKSREEGKQDAGEGEGESREDGEEHKEVDHEQLDTRTKRRISFLQDFSFLDPPEVVIGRSFESEEPSSTTGVSFSPPAPELLKSIHHFATCYYRERGQLSDRSSAFGMEKRKGRNIHMMAAGETNTSETDDEMWEGRDDESGQGDDGDDENAGKDDNARATSSHDDPDVKNMYKAFDGSALMAIGILIQEQIAHLLTSSSKG</sequence>
<feature type="compositionally biased region" description="Acidic residues" evidence="1">
    <location>
        <begin position="157"/>
        <end position="166"/>
    </location>
</feature>
<evidence type="ECO:0000313" key="3">
    <source>
        <dbReference type="Proteomes" id="UP000054018"/>
    </source>
</evidence>
<feature type="compositionally biased region" description="Basic and acidic residues" evidence="1">
    <location>
        <begin position="167"/>
        <end position="187"/>
    </location>
</feature>
<organism evidence="2 3">
    <name type="scientific">Pisolithus microcarpus 441</name>
    <dbReference type="NCBI Taxonomy" id="765257"/>
    <lineage>
        <taxon>Eukaryota</taxon>
        <taxon>Fungi</taxon>
        <taxon>Dikarya</taxon>
        <taxon>Basidiomycota</taxon>
        <taxon>Agaricomycotina</taxon>
        <taxon>Agaricomycetes</taxon>
        <taxon>Agaricomycetidae</taxon>
        <taxon>Boletales</taxon>
        <taxon>Sclerodermatineae</taxon>
        <taxon>Pisolithaceae</taxon>
        <taxon>Pisolithus</taxon>
    </lineage>
</organism>
<feature type="non-terminal residue" evidence="2">
    <location>
        <position position="1"/>
    </location>
</feature>
<dbReference type="AlphaFoldDB" id="A0A0C9Y272"/>
<gene>
    <name evidence="2" type="ORF">PISMIDRAFT_690486</name>
</gene>
<reference evidence="3" key="2">
    <citation type="submission" date="2015-01" db="EMBL/GenBank/DDBJ databases">
        <title>Evolutionary Origins and Diversification of the Mycorrhizal Mutualists.</title>
        <authorList>
            <consortium name="DOE Joint Genome Institute"/>
            <consortium name="Mycorrhizal Genomics Consortium"/>
            <person name="Kohler A."/>
            <person name="Kuo A."/>
            <person name="Nagy L.G."/>
            <person name="Floudas D."/>
            <person name="Copeland A."/>
            <person name="Barry K.W."/>
            <person name="Cichocki N."/>
            <person name="Veneault-Fourrey C."/>
            <person name="LaButti K."/>
            <person name="Lindquist E.A."/>
            <person name="Lipzen A."/>
            <person name="Lundell T."/>
            <person name="Morin E."/>
            <person name="Murat C."/>
            <person name="Riley R."/>
            <person name="Ohm R."/>
            <person name="Sun H."/>
            <person name="Tunlid A."/>
            <person name="Henrissat B."/>
            <person name="Grigoriev I.V."/>
            <person name="Hibbett D.S."/>
            <person name="Martin F."/>
        </authorList>
    </citation>
    <scope>NUCLEOTIDE SEQUENCE [LARGE SCALE GENOMIC DNA]</scope>
    <source>
        <strain evidence="3">441</strain>
    </source>
</reference>
<evidence type="ECO:0000256" key="1">
    <source>
        <dbReference type="SAM" id="MobiDB-lite"/>
    </source>
</evidence>
<name>A0A0C9Y272_9AGAM</name>
<feature type="region of interest" description="Disordered" evidence="1">
    <location>
        <begin position="119"/>
        <end position="187"/>
    </location>
</feature>
<dbReference type="Proteomes" id="UP000054018">
    <property type="component" value="Unassembled WGS sequence"/>
</dbReference>
<feature type="region of interest" description="Disordered" evidence="1">
    <location>
        <begin position="1"/>
        <end position="50"/>
    </location>
</feature>
<dbReference type="HOGENOM" id="CLU_1269582_0_0_1"/>